<organism evidence="2 3">
    <name type="scientific">Renibacterium salmoninarum (strain ATCC 33209 / DSM 20767 / JCM 11484 / NBRC 15589 / NCIMB 2235)</name>
    <dbReference type="NCBI Taxonomy" id="288705"/>
    <lineage>
        <taxon>Bacteria</taxon>
        <taxon>Bacillati</taxon>
        <taxon>Actinomycetota</taxon>
        <taxon>Actinomycetes</taxon>
        <taxon>Micrococcales</taxon>
        <taxon>Micrococcaceae</taxon>
        <taxon>Renibacterium</taxon>
    </lineage>
</organism>
<evidence type="ECO:0000313" key="2">
    <source>
        <dbReference type="EMBL" id="ABY22516.1"/>
    </source>
</evidence>
<dbReference type="EMBL" id="CP000910">
    <property type="protein sequence ID" value="ABY22516.1"/>
    <property type="molecule type" value="Genomic_DNA"/>
</dbReference>
<dbReference type="EC" id="3.4.11.2" evidence="2"/>
<name>A9WQ76_RENSM</name>
<evidence type="ECO:0000259" key="1">
    <source>
        <dbReference type="Pfam" id="PF17900"/>
    </source>
</evidence>
<dbReference type="STRING" id="288705.RSal33209_0769"/>
<reference evidence="3" key="1">
    <citation type="journal article" date="2008" name="J. Bacteriol.">
        <title>Genome sequence of the fish pathogen Renibacterium salmoninarum suggests reductive evolution away from an environmental Arthrobacter ancestor.</title>
        <authorList>
            <person name="Wiens G.D."/>
            <person name="Rockey D.D."/>
            <person name="Wu Z."/>
            <person name="Chang J."/>
            <person name="Levy R."/>
            <person name="Crane S."/>
            <person name="Chen D.S."/>
            <person name="Capri G.R."/>
            <person name="Burnett J.R."/>
            <person name="Sudheesh P.S."/>
            <person name="Schipma M.J."/>
            <person name="Burd H."/>
            <person name="Bhattacharyya A."/>
            <person name="Rhodes L.D."/>
            <person name="Kaul R."/>
            <person name="Strom M.S."/>
        </authorList>
    </citation>
    <scope>NUCLEOTIDE SEQUENCE [LARGE SCALE GENOMIC DNA]</scope>
    <source>
        <strain evidence="3">ATCC 33209 / DSM 20767 / JCM 11484 / NBRC 15589 / NCIMB 2235</strain>
    </source>
</reference>
<gene>
    <name evidence="2" type="ordered locus">RSal33209_0769</name>
</gene>
<dbReference type="SUPFAM" id="SSF63737">
    <property type="entry name" value="Leukotriene A4 hydrolase N-terminal domain"/>
    <property type="match status" value="1"/>
</dbReference>
<dbReference type="HOGENOM" id="CLU_1089382_0_0_11"/>
<dbReference type="InterPro" id="IPR045357">
    <property type="entry name" value="Aminopeptidase_N-like_N"/>
</dbReference>
<dbReference type="InterPro" id="IPR042097">
    <property type="entry name" value="Aminopeptidase_N-like_N_sf"/>
</dbReference>
<dbReference type="Proteomes" id="UP000002007">
    <property type="component" value="Chromosome"/>
</dbReference>
<feature type="domain" description="Aminopeptidase N-like N-terminal" evidence="1">
    <location>
        <begin position="24"/>
        <end position="199"/>
    </location>
</feature>
<dbReference type="Gene3D" id="2.60.40.1730">
    <property type="entry name" value="tricorn interacting facor f3 domain"/>
    <property type="match status" value="1"/>
</dbReference>
<dbReference type="InterPro" id="IPR050344">
    <property type="entry name" value="Peptidase_M1_aminopeptidases"/>
</dbReference>
<dbReference type="eggNOG" id="COG0308">
    <property type="taxonomic scope" value="Bacteria"/>
</dbReference>
<evidence type="ECO:0000313" key="3">
    <source>
        <dbReference type="Proteomes" id="UP000002007"/>
    </source>
</evidence>
<dbReference type="PANTHER" id="PTHR11533">
    <property type="entry name" value="PROTEASE M1 ZINC METALLOPROTEASE"/>
    <property type="match status" value="1"/>
</dbReference>
<keyword evidence="2" id="KW-0031">Aminopeptidase</keyword>
<sequence>MSTATLEPFDPYTPGHGTDDFRVQHYDLDLDCRLASNRLIGKAVIDAVTTTKLKSIVLNLDGLRAGKIAVKSSGKSLKVATYAQRTGQLVVTLAEAIAKGQPFSIEVRYEGNPAPSDGIWGDVGWEELADGVLVAGQPTGAPSWFPCNDHPSQKASFRISVTTDVNYRPVCNGTLISHSSKSSRQTWVYEQPEPMATYLATVQIGRYQLLPLAEQQRGTHRAPSEPVPLAVAVPAALVPRTLEGLAKAASHDGYL</sequence>
<dbReference type="Pfam" id="PF17900">
    <property type="entry name" value="Peptidase_M1_N"/>
    <property type="match status" value="1"/>
</dbReference>
<dbReference type="KEGG" id="rsa:RSal33209_0769"/>
<keyword evidence="2" id="KW-0645">Protease</keyword>
<keyword evidence="2" id="KW-0378">Hydrolase</keyword>
<accession>A9WQ76</accession>
<proteinExistence type="predicted"/>
<keyword evidence="3" id="KW-1185">Reference proteome</keyword>
<dbReference type="RefSeq" id="WP_012244213.1">
    <property type="nucleotide sequence ID" value="NC_010168.1"/>
</dbReference>
<protein>
    <submittedName>
        <fullName evidence="2">Membrane alanine aminopeptidase</fullName>
        <ecNumber evidence="2">3.4.11.2</ecNumber>
    </submittedName>
</protein>
<dbReference type="GO" id="GO:0016285">
    <property type="term" value="F:alanyl aminopeptidase activity"/>
    <property type="evidence" value="ECO:0007669"/>
    <property type="project" value="UniProtKB-EC"/>
</dbReference>
<dbReference type="AlphaFoldDB" id="A9WQ76"/>